<evidence type="ECO:0000313" key="2">
    <source>
        <dbReference type="Proteomes" id="UP000005445"/>
    </source>
</evidence>
<name>G9B1U4_9CAUD</name>
<reference evidence="1 2" key="1">
    <citation type="submission" date="2013-01" db="EMBL/GenBank/DDBJ databases">
        <title>Large myovirus of Bacillus.</title>
        <authorList>
            <person name="Klumpp J."/>
            <person name="Beyer W."/>
            <person name="Loessner M.J."/>
        </authorList>
    </citation>
    <scope>NUCLEOTIDE SEQUENCE [LARGE SCALE GENOMIC DNA]</scope>
</reference>
<proteinExistence type="predicted"/>
<sequence>MNELKAVKETISLGCVMSGYDYMNVSITGEENIVILMHADYGDTVERVERALTAEQTAAFTDKVMQYLLAIYNDTGIKGFLIERVIYDETNDIDMLMGHNEEEHEVYIELNGESVTIVLEQLEKIMSLIQKHSK</sequence>
<organism evidence="1 2">
    <name type="scientific">Bacillus phage W.Ph</name>
    <dbReference type="NCBI Taxonomy" id="764595"/>
    <lineage>
        <taxon>Viruses</taxon>
        <taxon>Duplodnaviria</taxon>
        <taxon>Heunggongvirae</taxon>
        <taxon>Uroviricota</taxon>
        <taxon>Caudoviricetes</taxon>
        <taxon>Herelleviridae</taxon>
        <taxon>Bastillevirinae</taxon>
        <taxon>Wphvirus</taxon>
        <taxon>Wphvirus WPh</taxon>
    </lineage>
</organism>
<evidence type="ECO:0000313" key="1">
    <source>
        <dbReference type="EMBL" id="ADH03339.1"/>
    </source>
</evidence>
<dbReference type="Proteomes" id="UP000005445">
    <property type="component" value="Segment"/>
</dbReference>
<keyword evidence="2" id="KW-1185">Reference proteome</keyword>
<dbReference type="KEGG" id="vg:11536849"/>
<dbReference type="OrthoDB" id="15394at10239"/>
<protein>
    <submittedName>
        <fullName evidence="1">Gp193</fullName>
    </submittedName>
</protein>
<dbReference type="RefSeq" id="YP_004957208.1">
    <property type="nucleotide sequence ID" value="NC_016563.1"/>
</dbReference>
<accession>G9B1U4</accession>
<dbReference type="EMBL" id="HM144387">
    <property type="protein sequence ID" value="ADH03339.1"/>
    <property type="molecule type" value="Genomic_DNA"/>
</dbReference>
<dbReference type="GeneID" id="11536849"/>